<dbReference type="AlphaFoldDB" id="A0A550CYQ1"/>
<gene>
    <name evidence="1" type="ORF">BD626DRAFT_563626</name>
</gene>
<keyword evidence="2" id="KW-1185">Reference proteome</keyword>
<dbReference type="Gene3D" id="3.80.10.10">
    <property type="entry name" value="Ribonuclease Inhibitor"/>
    <property type="match status" value="1"/>
</dbReference>
<evidence type="ECO:0000313" key="2">
    <source>
        <dbReference type="Proteomes" id="UP000320762"/>
    </source>
</evidence>
<dbReference type="SUPFAM" id="SSF52047">
    <property type="entry name" value="RNI-like"/>
    <property type="match status" value="1"/>
</dbReference>
<comment type="caution">
    <text evidence="1">The sequence shown here is derived from an EMBL/GenBank/DDBJ whole genome shotgun (WGS) entry which is preliminary data.</text>
</comment>
<organism evidence="1 2">
    <name type="scientific">Schizophyllum amplum</name>
    <dbReference type="NCBI Taxonomy" id="97359"/>
    <lineage>
        <taxon>Eukaryota</taxon>
        <taxon>Fungi</taxon>
        <taxon>Dikarya</taxon>
        <taxon>Basidiomycota</taxon>
        <taxon>Agaricomycotina</taxon>
        <taxon>Agaricomycetes</taxon>
        <taxon>Agaricomycetidae</taxon>
        <taxon>Agaricales</taxon>
        <taxon>Schizophyllaceae</taxon>
        <taxon>Schizophyllum</taxon>
    </lineage>
</organism>
<name>A0A550CYQ1_9AGAR</name>
<evidence type="ECO:0008006" key="3">
    <source>
        <dbReference type="Google" id="ProtNLM"/>
    </source>
</evidence>
<dbReference type="InterPro" id="IPR032675">
    <property type="entry name" value="LRR_dom_sf"/>
</dbReference>
<proteinExistence type="predicted"/>
<sequence>MTDDIEAEERLPLELKALIVAELASQGDRASIGAFSLTQRAMMNLCQEHIFQDIRLTSFALVCRLRLLLYESAHLAQHVRALHFREHMYDDDFWLYTDSNVSDILAVVPNLLHLTLYSAGSPHNFSPALCEALCEVLPSLHTLGMASVHGAPATLFSSMKSLRGLHMSYTTFAPYEGWARIRTSTMPASLIHLHIEGTLPSAPWFDRLLDRESRFPLSVRALRTLHVECPSDGRSDHVESLLSNVADTLHALEMNMEQLYEWSDDESDDEPPFITLERMHALKVLILRDIPYNAHDDWARMAISVPSLEHLVVNFDEDSLRLDVPRMIFRLFGPDSPLKVVTVHLDHNSYLGDDLQLKDALCKHYHSPTHDGRKVTVEEVSRPIMEAVPPADGSCRIMLYEWGEWPQAA</sequence>
<dbReference type="EMBL" id="VDMD01000001">
    <property type="protein sequence ID" value="TRM69921.1"/>
    <property type="molecule type" value="Genomic_DNA"/>
</dbReference>
<dbReference type="Proteomes" id="UP000320762">
    <property type="component" value="Unassembled WGS sequence"/>
</dbReference>
<protein>
    <recommendedName>
        <fullName evidence="3">F-box domain-containing protein</fullName>
    </recommendedName>
</protein>
<evidence type="ECO:0000313" key="1">
    <source>
        <dbReference type="EMBL" id="TRM69921.1"/>
    </source>
</evidence>
<accession>A0A550CYQ1</accession>
<reference evidence="1 2" key="1">
    <citation type="journal article" date="2019" name="New Phytol.">
        <title>Comparative genomics reveals unique wood-decay strategies and fruiting body development in the Schizophyllaceae.</title>
        <authorList>
            <person name="Almasi E."/>
            <person name="Sahu N."/>
            <person name="Krizsan K."/>
            <person name="Balint B."/>
            <person name="Kovacs G.M."/>
            <person name="Kiss B."/>
            <person name="Cseklye J."/>
            <person name="Drula E."/>
            <person name="Henrissat B."/>
            <person name="Nagy I."/>
            <person name="Chovatia M."/>
            <person name="Adam C."/>
            <person name="LaButti K."/>
            <person name="Lipzen A."/>
            <person name="Riley R."/>
            <person name="Grigoriev I.V."/>
            <person name="Nagy L.G."/>
        </authorList>
    </citation>
    <scope>NUCLEOTIDE SEQUENCE [LARGE SCALE GENOMIC DNA]</scope>
    <source>
        <strain evidence="1 2">NL-1724</strain>
    </source>
</reference>